<dbReference type="OrthoDB" id="4224577at2759"/>
<dbReference type="Gene3D" id="1.25.40.10">
    <property type="entry name" value="Tetratricopeptide repeat domain"/>
    <property type="match status" value="1"/>
</dbReference>
<gene>
    <name evidence="1" type="ORF">ATEIFO6365_0010026600</name>
</gene>
<sequence>MLEMVALTHKRQDKLQDAENLLMSIGHRAEKLSGPQDQRTLAIIKELCYVQMLQGKFADAEENFRRVLEGYENLHGPVDPATLRIKVNLGVLYERAGRSDAQDLLLQVLADYHKTLGPHAKGTSQAAFRIGTTFMFTGKLKEAEKLLQESLNTRETELGQDDPATHESIEALALCYQAQGRFREAKDTFRRIRCACTNESGFCPSTSICASFMFAELYWDHGKKEEAWALYEEFLVLLEHYDHIRELDPYRRVAARRLMEKET</sequence>
<dbReference type="PANTHER" id="PTHR46082:SF6">
    <property type="entry name" value="AAA+ ATPASE DOMAIN-CONTAINING PROTEIN-RELATED"/>
    <property type="match status" value="1"/>
</dbReference>
<organism evidence="1 2">
    <name type="scientific">Aspergillus terreus</name>
    <dbReference type="NCBI Taxonomy" id="33178"/>
    <lineage>
        <taxon>Eukaryota</taxon>
        <taxon>Fungi</taxon>
        <taxon>Dikarya</taxon>
        <taxon>Ascomycota</taxon>
        <taxon>Pezizomycotina</taxon>
        <taxon>Eurotiomycetes</taxon>
        <taxon>Eurotiomycetidae</taxon>
        <taxon>Eurotiales</taxon>
        <taxon>Aspergillaceae</taxon>
        <taxon>Aspergillus</taxon>
        <taxon>Aspergillus subgen. Circumdati</taxon>
    </lineage>
</organism>
<dbReference type="Pfam" id="PF13424">
    <property type="entry name" value="TPR_12"/>
    <property type="match status" value="2"/>
</dbReference>
<dbReference type="Proteomes" id="UP000452235">
    <property type="component" value="Unassembled WGS sequence"/>
</dbReference>
<dbReference type="PANTHER" id="PTHR46082">
    <property type="entry name" value="ATP/GTP-BINDING PROTEIN-RELATED"/>
    <property type="match status" value="1"/>
</dbReference>
<dbReference type="InterPro" id="IPR053137">
    <property type="entry name" value="NLR-like"/>
</dbReference>
<dbReference type="SUPFAM" id="SSF48452">
    <property type="entry name" value="TPR-like"/>
    <property type="match status" value="1"/>
</dbReference>
<evidence type="ECO:0000313" key="2">
    <source>
        <dbReference type="Proteomes" id="UP000452235"/>
    </source>
</evidence>
<keyword evidence="2" id="KW-1185">Reference proteome</keyword>
<proteinExistence type="predicted"/>
<reference evidence="1 2" key="1">
    <citation type="submission" date="2020-01" db="EMBL/GenBank/DDBJ databases">
        <title>Aspergillus terreus IFO 6365 whole genome shotgun sequence.</title>
        <authorList>
            <person name="Kanamasa S."/>
            <person name="Takahashi H."/>
        </authorList>
    </citation>
    <scope>NUCLEOTIDE SEQUENCE [LARGE SCALE GENOMIC DNA]</scope>
    <source>
        <strain evidence="1 2">IFO 6365</strain>
    </source>
</reference>
<dbReference type="InterPro" id="IPR011990">
    <property type="entry name" value="TPR-like_helical_dom_sf"/>
</dbReference>
<dbReference type="EMBL" id="BLJY01000010">
    <property type="protein sequence ID" value="GFF19493.1"/>
    <property type="molecule type" value="Genomic_DNA"/>
</dbReference>
<accession>A0A5M3Z9K6</accession>
<evidence type="ECO:0000313" key="1">
    <source>
        <dbReference type="EMBL" id="GFF19493.1"/>
    </source>
</evidence>
<protein>
    <submittedName>
        <fullName evidence="1">Pfs, NB-ARC and TPR domain protein</fullName>
    </submittedName>
</protein>
<name>A0A5M3Z9K6_ASPTE</name>
<dbReference type="VEuPathDB" id="FungiDB:ATEG_08733"/>
<dbReference type="AlphaFoldDB" id="A0A5M3Z9K6"/>
<comment type="caution">
    <text evidence="1">The sequence shown here is derived from an EMBL/GenBank/DDBJ whole genome shotgun (WGS) entry which is preliminary data.</text>
</comment>